<reference evidence="2 3" key="1">
    <citation type="journal article" date="2021" name="Nat. Plants">
        <title>The Taxus genome provides insights into paclitaxel biosynthesis.</title>
        <authorList>
            <person name="Xiong X."/>
            <person name="Gou J."/>
            <person name="Liao Q."/>
            <person name="Li Y."/>
            <person name="Zhou Q."/>
            <person name="Bi G."/>
            <person name="Li C."/>
            <person name="Du R."/>
            <person name="Wang X."/>
            <person name="Sun T."/>
            <person name="Guo L."/>
            <person name="Liang H."/>
            <person name="Lu P."/>
            <person name="Wu Y."/>
            <person name="Zhang Z."/>
            <person name="Ro D.K."/>
            <person name="Shang Y."/>
            <person name="Huang S."/>
            <person name="Yan J."/>
        </authorList>
    </citation>
    <scope>NUCLEOTIDE SEQUENCE [LARGE SCALE GENOMIC DNA]</scope>
    <source>
        <strain evidence="2">Ta-2019</strain>
    </source>
</reference>
<sequence length="86" mass="8928">KSGIYEIGKWLALDSVGRRDDSKLTWSLKSSGELSPIGRDATGRSTVGRGGGKVDDAGSSFGEEEGKMGSFVGRIMGNAGCSTGRE</sequence>
<keyword evidence="3" id="KW-1185">Reference proteome</keyword>
<accession>A0AA38G241</accession>
<evidence type="ECO:0000256" key="1">
    <source>
        <dbReference type="SAM" id="MobiDB-lite"/>
    </source>
</evidence>
<organism evidence="2 3">
    <name type="scientific">Taxus chinensis</name>
    <name type="common">Chinese yew</name>
    <name type="synonym">Taxus wallichiana var. chinensis</name>
    <dbReference type="NCBI Taxonomy" id="29808"/>
    <lineage>
        <taxon>Eukaryota</taxon>
        <taxon>Viridiplantae</taxon>
        <taxon>Streptophyta</taxon>
        <taxon>Embryophyta</taxon>
        <taxon>Tracheophyta</taxon>
        <taxon>Spermatophyta</taxon>
        <taxon>Pinopsida</taxon>
        <taxon>Pinidae</taxon>
        <taxon>Conifers II</taxon>
        <taxon>Cupressales</taxon>
        <taxon>Taxaceae</taxon>
        <taxon>Taxus</taxon>
    </lineage>
</organism>
<comment type="caution">
    <text evidence="2">The sequence shown here is derived from an EMBL/GenBank/DDBJ whole genome shotgun (WGS) entry which is preliminary data.</text>
</comment>
<dbReference type="AlphaFoldDB" id="A0AA38G241"/>
<evidence type="ECO:0000313" key="2">
    <source>
        <dbReference type="EMBL" id="KAH9314979.1"/>
    </source>
</evidence>
<feature type="non-terminal residue" evidence="2">
    <location>
        <position position="1"/>
    </location>
</feature>
<proteinExistence type="predicted"/>
<name>A0AA38G241_TAXCH</name>
<dbReference type="EMBL" id="JAHRHJ020000005">
    <property type="protein sequence ID" value="KAH9314979.1"/>
    <property type="molecule type" value="Genomic_DNA"/>
</dbReference>
<dbReference type="Proteomes" id="UP000824469">
    <property type="component" value="Unassembled WGS sequence"/>
</dbReference>
<evidence type="ECO:0000313" key="3">
    <source>
        <dbReference type="Proteomes" id="UP000824469"/>
    </source>
</evidence>
<protein>
    <submittedName>
        <fullName evidence="2">Uncharacterized protein</fullName>
    </submittedName>
</protein>
<feature type="non-terminal residue" evidence="2">
    <location>
        <position position="86"/>
    </location>
</feature>
<gene>
    <name evidence="2" type="ORF">KI387_023606</name>
</gene>
<feature type="region of interest" description="Disordered" evidence="1">
    <location>
        <begin position="35"/>
        <end position="66"/>
    </location>
</feature>